<feature type="binding site" evidence="11">
    <location>
        <begin position="476"/>
        <end position="483"/>
    </location>
    <ligand>
        <name>ATP</name>
        <dbReference type="ChEBI" id="CHEBI:30616"/>
    </ligand>
</feature>
<dbReference type="GO" id="GO:0000725">
    <property type="term" value="P:recombinational repair"/>
    <property type="evidence" value="ECO:0007669"/>
    <property type="project" value="TreeGrafter"/>
</dbReference>
<evidence type="ECO:0000256" key="1">
    <source>
        <dbReference type="ARBA" id="ARBA00009922"/>
    </source>
</evidence>
<feature type="region of interest" description="Disordered" evidence="12">
    <location>
        <begin position="1046"/>
        <end position="1068"/>
    </location>
</feature>
<keyword evidence="7" id="KW-0413">Isomerase</keyword>
<dbReference type="EMBL" id="DXGA01000153">
    <property type="protein sequence ID" value="HIW94309.1"/>
    <property type="molecule type" value="Genomic_DNA"/>
</dbReference>
<feature type="region of interest" description="Disordered" evidence="12">
    <location>
        <begin position="430"/>
        <end position="468"/>
    </location>
</feature>
<feature type="domain" description="UvrD-like helicase C-terminal" evidence="14">
    <location>
        <begin position="715"/>
        <end position="983"/>
    </location>
</feature>
<comment type="catalytic activity">
    <reaction evidence="10">
        <text>ATP + H2O = ADP + phosphate + H(+)</text>
        <dbReference type="Rhea" id="RHEA:13065"/>
        <dbReference type="ChEBI" id="CHEBI:15377"/>
        <dbReference type="ChEBI" id="CHEBI:15378"/>
        <dbReference type="ChEBI" id="CHEBI:30616"/>
        <dbReference type="ChEBI" id="CHEBI:43474"/>
        <dbReference type="ChEBI" id="CHEBI:456216"/>
        <dbReference type="EC" id="5.6.2.4"/>
    </reaction>
</comment>
<comment type="caution">
    <text evidence="15">The sequence shown here is derived from an EMBL/GenBank/DDBJ whole genome shotgun (WGS) entry which is preliminary data.</text>
</comment>
<dbReference type="PROSITE" id="PS51198">
    <property type="entry name" value="UVRD_HELICASE_ATP_BIND"/>
    <property type="match status" value="1"/>
</dbReference>
<dbReference type="GO" id="GO:0005524">
    <property type="term" value="F:ATP binding"/>
    <property type="evidence" value="ECO:0007669"/>
    <property type="project" value="UniProtKB-UniRule"/>
</dbReference>
<dbReference type="GO" id="GO:0043138">
    <property type="term" value="F:3'-5' DNA helicase activity"/>
    <property type="evidence" value="ECO:0007669"/>
    <property type="project" value="UniProtKB-EC"/>
</dbReference>
<comment type="catalytic activity">
    <reaction evidence="8">
        <text>Couples ATP hydrolysis with the unwinding of duplex DNA by translocating in the 3'-5' direction.</text>
        <dbReference type="EC" id="5.6.2.4"/>
    </reaction>
</comment>
<dbReference type="Pfam" id="PF00580">
    <property type="entry name" value="UvrD-helicase"/>
    <property type="match status" value="1"/>
</dbReference>
<protein>
    <recommendedName>
        <fullName evidence="9">DNA 3'-5' helicase</fullName>
        <ecNumber evidence="9">5.6.2.4</ecNumber>
    </recommendedName>
</protein>
<dbReference type="AlphaFoldDB" id="A0A9D1RUB4"/>
<dbReference type="CDD" id="cd17932">
    <property type="entry name" value="DEXQc_UvrD"/>
    <property type="match status" value="1"/>
</dbReference>
<feature type="compositionally biased region" description="Basic residues" evidence="12">
    <location>
        <begin position="430"/>
        <end position="441"/>
    </location>
</feature>
<dbReference type="SUPFAM" id="SSF52540">
    <property type="entry name" value="P-loop containing nucleoside triphosphate hydrolases"/>
    <property type="match status" value="1"/>
</dbReference>
<dbReference type="PANTHER" id="PTHR11070:SF2">
    <property type="entry name" value="ATP-DEPENDENT DNA HELICASE SRS2"/>
    <property type="match status" value="1"/>
</dbReference>
<dbReference type="Gene3D" id="1.10.486.10">
    <property type="entry name" value="PCRA, domain 4"/>
    <property type="match status" value="1"/>
</dbReference>
<dbReference type="CDD" id="cd18807">
    <property type="entry name" value="SF1_C_UvrD"/>
    <property type="match status" value="1"/>
</dbReference>
<comment type="similarity">
    <text evidence="1">Belongs to the helicase family. UvrD subfamily.</text>
</comment>
<keyword evidence="5 11" id="KW-0067">ATP-binding</keyword>
<dbReference type="InterPro" id="IPR027417">
    <property type="entry name" value="P-loop_NTPase"/>
</dbReference>
<evidence type="ECO:0000313" key="16">
    <source>
        <dbReference type="Proteomes" id="UP000824192"/>
    </source>
</evidence>
<dbReference type="Proteomes" id="UP000824192">
    <property type="component" value="Unassembled WGS sequence"/>
</dbReference>
<evidence type="ECO:0000256" key="2">
    <source>
        <dbReference type="ARBA" id="ARBA00022741"/>
    </source>
</evidence>
<dbReference type="InterPro" id="IPR000212">
    <property type="entry name" value="DNA_helicase_UvrD/REP"/>
</dbReference>
<reference evidence="15" key="1">
    <citation type="journal article" date="2021" name="PeerJ">
        <title>Extensive microbial diversity within the chicken gut microbiome revealed by metagenomics and culture.</title>
        <authorList>
            <person name="Gilroy R."/>
            <person name="Ravi A."/>
            <person name="Getino M."/>
            <person name="Pursley I."/>
            <person name="Horton D.L."/>
            <person name="Alikhan N.F."/>
            <person name="Baker D."/>
            <person name="Gharbi K."/>
            <person name="Hall N."/>
            <person name="Watson M."/>
            <person name="Adriaenssens E.M."/>
            <person name="Foster-Nyarko E."/>
            <person name="Jarju S."/>
            <person name="Secka A."/>
            <person name="Antonio M."/>
            <person name="Oren A."/>
            <person name="Chaudhuri R.R."/>
            <person name="La Ragione R."/>
            <person name="Hildebrand F."/>
            <person name="Pallen M.J."/>
        </authorList>
    </citation>
    <scope>NUCLEOTIDE SEQUENCE</scope>
    <source>
        <strain evidence="15">ChiGjej6B6-1540</strain>
    </source>
</reference>
<gene>
    <name evidence="15" type="ORF">H9868_07195</name>
</gene>
<keyword evidence="4 11" id="KW-0347">Helicase</keyword>
<evidence type="ECO:0000259" key="14">
    <source>
        <dbReference type="PROSITE" id="PS51217"/>
    </source>
</evidence>
<dbReference type="GO" id="GO:0003677">
    <property type="term" value="F:DNA binding"/>
    <property type="evidence" value="ECO:0007669"/>
    <property type="project" value="UniProtKB-KW"/>
</dbReference>
<evidence type="ECO:0000256" key="6">
    <source>
        <dbReference type="ARBA" id="ARBA00023125"/>
    </source>
</evidence>
<dbReference type="InterPro" id="IPR014017">
    <property type="entry name" value="DNA_helicase_UvrD-like_C"/>
</dbReference>
<dbReference type="Gene3D" id="3.20.20.140">
    <property type="entry name" value="Metal-dependent hydrolases"/>
    <property type="match status" value="1"/>
</dbReference>
<dbReference type="PROSITE" id="PS51217">
    <property type="entry name" value="UVRD_HELICASE_CTER"/>
    <property type="match status" value="1"/>
</dbReference>
<dbReference type="EC" id="5.6.2.4" evidence="9"/>
<accession>A0A9D1RUB4</accession>
<evidence type="ECO:0000256" key="4">
    <source>
        <dbReference type="ARBA" id="ARBA00022806"/>
    </source>
</evidence>
<reference evidence="15" key="2">
    <citation type="submission" date="2021-04" db="EMBL/GenBank/DDBJ databases">
        <authorList>
            <person name="Gilroy R."/>
        </authorList>
    </citation>
    <scope>NUCLEOTIDE SEQUENCE</scope>
    <source>
        <strain evidence="15">ChiGjej6B6-1540</strain>
    </source>
</reference>
<evidence type="ECO:0000256" key="5">
    <source>
        <dbReference type="ARBA" id="ARBA00022840"/>
    </source>
</evidence>
<evidence type="ECO:0000256" key="9">
    <source>
        <dbReference type="ARBA" id="ARBA00034808"/>
    </source>
</evidence>
<sequence length="1068" mass="117468">MRIADLHIHSKYSRATSRDCVPDALDFWARRKGIDLVGTGDFTHPAWRAELAQSLVPAEEGLYTLRPELVRPDSCRPGGTAPRFVVSGEISSIYKKNGKVRKVHSLLLLPSLEAAEVLSRRLEAIGNIHSDGRPILGLDCRDLLEITLEAAPDAVFIPAHIWTPHFSLFGAFSGFDTIEECFGDLTGHIHALETGLSSDPPMNWRLSALDGYHLVSNSDAHSPQKLGREANLLDIGLSYPELRRALERGEGLKGTVEFFPEEGKYHYDGHRNCHQCLSPAQAEELEGKCPVCAKKLTTGVLHRVEQLADRPEGYQKPDAPVFERLAPLPEVIAAALGGKPENKENQRRYEDLLRQLGPEFHILREVPVEEIEAVAGPCVAEGVRRLRAGEVKWQPGYDGAYGTMTLMTESEREALSGQASLFGVEPVKKAPKKKRTVTHTAHKPEEEQREEKTEFHANPEQRAAIESQRRTVAVIAGPGTGKTGTLTDRVAHLIESGRAKAGEVTAVTFTNKAAGELRDRLTAKLGKRKAGEVTIGTFHAICLTLLEEAGERSRLGGAYECLELAGRVIRALGVKCSPSALLESVSRRKNGLETGEEPEGMEAACTFYMRQLNESGLMDFDDLLIQALALSQAMRGPAQRRFRHLLVDEFQDCNDLQYRLVRAWSRGGESLFVIGDPDQSIYAFRGADPSCFGRLRADFPGLEEITLVQNYRSTPEILSAALPVIAQNGGAPRVLTATRPSGPAVRLLTADSERGEAIFIAKEIGRLVGGADMLSAQAAGAQSGKYSFSDIAVCCRTRRQGRLVEQCLRRDDIPCLVVGKDDALNDPMVRGVLCFFRLLLEPEDTLALEGCLTLVWECPADLVRAVADTWTRAGGPAERRLMAVKEIYAQVGKLRRWLELSERFLPRVSREKPWKLLEEWGQGAGCTGSEVLEELHNTAVFYRDMPSLLLGLALGGEGDLCRRAGQDYSSGAVHLMTLHASKGLEFPVVFLCGLRKGMLPLESAGKGSDVEEERRLFYVGMTRAKEELILLTSGEPSPFLEELPHSVTRDRANPPRQTAPAMGQLSLF</sequence>
<name>A0A9D1RUB4_9FIRM</name>
<keyword evidence="2 11" id="KW-0547">Nucleotide-binding</keyword>
<dbReference type="Pfam" id="PF13361">
    <property type="entry name" value="UvrD_C"/>
    <property type="match status" value="2"/>
</dbReference>
<keyword evidence="3 11" id="KW-0378">Hydrolase</keyword>
<evidence type="ECO:0000256" key="12">
    <source>
        <dbReference type="SAM" id="MobiDB-lite"/>
    </source>
</evidence>
<dbReference type="CDD" id="cd19067">
    <property type="entry name" value="PfuEndoQ-like"/>
    <property type="match status" value="1"/>
</dbReference>
<dbReference type="InterPro" id="IPR014016">
    <property type="entry name" value="UvrD-like_ATP-bd"/>
</dbReference>
<keyword evidence="6" id="KW-0238">DNA-binding</keyword>
<evidence type="ECO:0000313" key="15">
    <source>
        <dbReference type="EMBL" id="HIW94309.1"/>
    </source>
</evidence>
<evidence type="ECO:0000256" key="11">
    <source>
        <dbReference type="PROSITE-ProRule" id="PRU00560"/>
    </source>
</evidence>
<dbReference type="InterPro" id="IPR016195">
    <property type="entry name" value="Pol/histidinol_Pase-like"/>
</dbReference>
<dbReference type="Gene3D" id="1.10.10.160">
    <property type="match status" value="1"/>
</dbReference>
<evidence type="ECO:0000259" key="13">
    <source>
        <dbReference type="PROSITE" id="PS51198"/>
    </source>
</evidence>
<feature type="domain" description="UvrD-like helicase ATP-binding" evidence="13">
    <location>
        <begin position="455"/>
        <end position="714"/>
    </location>
</feature>
<dbReference type="PANTHER" id="PTHR11070">
    <property type="entry name" value="UVRD / RECB / PCRA DNA HELICASE FAMILY MEMBER"/>
    <property type="match status" value="1"/>
</dbReference>
<evidence type="ECO:0000256" key="8">
    <source>
        <dbReference type="ARBA" id="ARBA00034617"/>
    </source>
</evidence>
<dbReference type="SUPFAM" id="SSF89550">
    <property type="entry name" value="PHP domain-like"/>
    <property type="match status" value="1"/>
</dbReference>
<proteinExistence type="inferred from homology"/>
<organism evidence="15 16">
    <name type="scientific">Candidatus Flavonifractor merdipullorum</name>
    <dbReference type="NCBI Taxonomy" id="2838590"/>
    <lineage>
        <taxon>Bacteria</taxon>
        <taxon>Bacillati</taxon>
        <taxon>Bacillota</taxon>
        <taxon>Clostridia</taxon>
        <taxon>Eubacteriales</taxon>
        <taxon>Oscillospiraceae</taxon>
        <taxon>Flavonifractor</taxon>
    </lineage>
</organism>
<evidence type="ECO:0000256" key="7">
    <source>
        <dbReference type="ARBA" id="ARBA00023235"/>
    </source>
</evidence>
<dbReference type="InterPro" id="IPR013986">
    <property type="entry name" value="DExx_box_DNA_helicase_dom_sf"/>
</dbReference>
<evidence type="ECO:0000256" key="3">
    <source>
        <dbReference type="ARBA" id="ARBA00022801"/>
    </source>
</evidence>
<dbReference type="GO" id="GO:0016787">
    <property type="term" value="F:hydrolase activity"/>
    <property type="evidence" value="ECO:0007669"/>
    <property type="project" value="UniProtKB-UniRule"/>
</dbReference>
<feature type="compositionally biased region" description="Basic and acidic residues" evidence="12">
    <location>
        <begin position="442"/>
        <end position="459"/>
    </location>
</feature>
<evidence type="ECO:0000256" key="10">
    <source>
        <dbReference type="ARBA" id="ARBA00048988"/>
    </source>
</evidence>
<dbReference type="Gene3D" id="3.40.50.300">
    <property type="entry name" value="P-loop containing nucleotide triphosphate hydrolases"/>
    <property type="match status" value="2"/>
</dbReference>